<sequence>MFSVAGEFDCLVPDFVVYRNAGCLGRRVRADVLLVGEILSPSKTRSDMEARKGPYSDAGIPCYWEVATARTGTAIEMVRAYALAAGHGPLPGGARPLRLANYLVVDEWTVADANGIRTSFPFPMEITWSELAH</sequence>
<proteinExistence type="predicted"/>
<organism evidence="2 3">
    <name type="scientific">Nocardia jiangsuensis</name>
    <dbReference type="NCBI Taxonomy" id="1691563"/>
    <lineage>
        <taxon>Bacteria</taxon>
        <taxon>Bacillati</taxon>
        <taxon>Actinomycetota</taxon>
        <taxon>Actinomycetes</taxon>
        <taxon>Mycobacteriales</taxon>
        <taxon>Nocardiaceae</taxon>
        <taxon>Nocardia</taxon>
    </lineage>
</organism>
<name>A0ABV8DNF3_9NOCA</name>
<dbReference type="Gene3D" id="3.90.1570.10">
    <property type="entry name" value="tt1808, chain A"/>
    <property type="match status" value="1"/>
</dbReference>
<keyword evidence="2" id="KW-0540">Nuclease</keyword>
<keyword evidence="2" id="KW-0378">Hydrolase</keyword>
<gene>
    <name evidence="2" type="ORF">ACFO0B_04410</name>
</gene>
<evidence type="ECO:0000259" key="1">
    <source>
        <dbReference type="Pfam" id="PF05685"/>
    </source>
</evidence>
<dbReference type="InterPro" id="IPR011335">
    <property type="entry name" value="Restrct_endonuc-II-like"/>
</dbReference>
<comment type="caution">
    <text evidence="2">The sequence shown here is derived from an EMBL/GenBank/DDBJ whole genome shotgun (WGS) entry which is preliminary data.</text>
</comment>
<keyword evidence="3" id="KW-1185">Reference proteome</keyword>
<reference evidence="3" key="1">
    <citation type="journal article" date="2019" name="Int. J. Syst. Evol. Microbiol.">
        <title>The Global Catalogue of Microorganisms (GCM) 10K type strain sequencing project: providing services to taxonomists for standard genome sequencing and annotation.</title>
        <authorList>
            <consortium name="The Broad Institute Genomics Platform"/>
            <consortium name="The Broad Institute Genome Sequencing Center for Infectious Disease"/>
            <person name="Wu L."/>
            <person name="Ma J."/>
        </authorList>
    </citation>
    <scope>NUCLEOTIDE SEQUENCE [LARGE SCALE GENOMIC DNA]</scope>
    <source>
        <strain evidence="3">CGMCC 4.7330</strain>
    </source>
</reference>
<evidence type="ECO:0000313" key="3">
    <source>
        <dbReference type="Proteomes" id="UP001595696"/>
    </source>
</evidence>
<dbReference type="RefSeq" id="WP_378610983.1">
    <property type="nucleotide sequence ID" value="NZ_JBHSAX010000004.1"/>
</dbReference>
<dbReference type="Proteomes" id="UP001595696">
    <property type="component" value="Unassembled WGS sequence"/>
</dbReference>
<evidence type="ECO:0000313" key="2">
    <source>
        <dbReference type="EMBL" id="MFC3961225.1"/>
    </source>
</evidence>
<dbReference type="GO" id="GO:0004519">
    <property type="term" value="F:endonuclease activity"/>
    <property type="evidence" value="ECO:0007669"/>
    <property type="project" value="UniProtKB-KW"/>
</dbReference>
<keyword evidence="2" id="KW-0255">Endonuclease</keyword>
<dbReference type="Pfam" id="PF05685">
    <property type="entry name" value="Uma2"/>
    <property type="match status" value="1"/>
</dbReference>
<protein>
    <submittedName>
        <fullName evidence="2">Uma2 family endonuclease</fullName>
    </submittedName>
</protein>
<dbReference type="EMBL" id="JBHSAX010000004">
    <property type="protein sequence ID" value="MFC3961225.1"/>
    <property type="molecule type" value="Genomic_DNA"/>
</dbReference>
<dbReference type="InterPro" id="IPR012296">
    <property type="entry name" value="Nuclease_put_TT1808"/>
</dbReference>
<accession>A0ABV8DNF3</accession>
<feature type="domain" description="Putative restriction endonuclease" evidence="1">
    <location>
        <begin position="11"/>
        <end position="66"/>
    </location>
</feature>
<dbReference type="InterPro" id="IPR008538">
    <property type="entry name" value="Uma2"/>
</dbReference>
<dbReference type="SUPFAM" id="SSF52980">
    <property type="entry name" value="Restriction endonuclease-like"/>
    <property type="match status" value="1"/>
</dbReference>